<protein>
    <submittedName>
        <fullName evidence="2">Peptidyl-prolyl cis-trans isomerase</fullName>
    </submittedName>
</protein>
<dbReference type="EMBL" id="GGEC01008649">
    <property type="protein sequence ID" value="MBW89132.1"/>
    <property type="molecule type" value="Transcribed_RNA"/>
</dbReference>
<dbReference type="AlphaFoldDB" id="A0A2P2J6N9"/>
<dbReference type="GO" id="GO:0016853">
    <property type="term" value="F:isomerase activity"/>
    <property type="evidence" value="ECO:0007669"/>
    <property type="project" value="UniProtKB-KW"/>
</dbReference>
<accession>A0A2P2J6N9</accession>
<evidence type="ECO:0000313" key="2">
    <source>
        <dbReference type="EMBL" id="MBW89132.1"/>
    </source>
</evidence>
<name>A0A2P2J6N9_RHIMU</name>
<keyword evidence="1" id="KW-0472">Membrane</keyword>
<keyword evidence="2" id="KW-0413">Isomerase</keyword>
<keyword evidence="1" id="KW-0812">Transmembrane</keyword>
<proteinExistence type="predicted"/>
<evidence type="ECO:0000256" key="1">
    <source>
        <dbReference type="SAM" id="Phobius"/>
    </source>
</evidence>
<organism evidence="2">
    <name type="scientific">Rhizophora mucronata</name>
    <name type="common">Asiatic mangrove</name>
    <dbReference type="NCBI Taxonomy" id="61149"/>
    <lineage>
        <taxon>Eukaryota</taxon>
        <taxon>Viridiplantae</taxon>
        <taxon>Streptophyta</taxon>
        <taxon>Embryophyta</taxon>
        <taxon>Tracheophyta</taxon>
        <taxon>Spermatophyta</taxon>
        <taxon>Magnoliopsida</taxon>
        <taxon>eudicotyledons</taxon>
        <taxon>Gunneridae</taxon>
        <taxon>Pentapetalae</taxon>
        <taxon>rosids</taxon>
        <taxon>fabids</taxon>
        <taxon>Malpighiales</taxon>
        <taxon>Rhizophoraceae</taxon>
        <taxon>Rhizophora</taxon>
    </lineage>
</organism>
<keyword evidence="1" id="KW-1133">Transmembrane helix</keyword>
<reference evidence="2" key="1">
    <citation type="submission" date="2018-02" db="EMBL/GenBank/DDBJ databases">
        <title>Rhizophora mucronata_Transcriptome.</title>
        <authorList>
            <person name="Meera S.P."/>
            <person name="Sreeshan A."/>
            <person name="Augustine A."/>
        </authorList>
    </citation>
    <scope>NUCLEOTIDE SEQUENCE</scope>
    <source>
        <tissue evidence="2">Leaf</tissue>
    </source>
</reference>
<sequence length="48" mass="5757">METENEKVRGIVKMSLSLRYSSKAAFVFYVFMLSVYFLQLISQFQRRN</sequence>
<feature type="transmembrane region" description="Helical" evidence="1">
    <location>
        <begin position="20"/>
        <end position="38"/>
    </location>
</feature>